<proteinExistence type="predicted"/>
<protein>
    <submittedName>
        <fullName evidence="2">Aaa family atpase</fullName>
    </submittedName>
</protein>
<sequence>MLSRLPPAVLDRVIKKLRKRDLKALSRVSKHLHAVVAGALWQSITIKPRSEDELHRMVVAALAQIPLDYARRLQFCAGVQRVTADRCPHAHEDEFLSDSDDEEESDSEYHWDLGTCISSEILGIGGIIPLRQPLIRSLSLTTDSTCRFFYDREYNIDLSPFRQLRCLRWRAPQADNLAAVSDAIRNNSSHLQKLELDFVKWSNLHQNLGYFSDEEDEEGITAQNYFARAVLRLDKHSPCPLLPEIRVLSLTQVPLVASMANAINFSTLASLTLRMCFGWDDFLERAVQLNVSPKLKSLEIQDSESVSSEFWDKILEDFLATFEGLEELFIYQPGPTSTLHLWECISNHHASLKRLVHHQRIINTDEASPYFEEEHDLPDLSIRGHDLRRISEDPSLNPLAKLDLEFIGLSCVPERLSGSDLKHYASWAVSRNSNQANPSTRSNETRSSLSLRDEFGQFADWVFGPEGIPSLQSVVFGDFAHGGRVTLHNLLCHRCVDGGSNYRLIGDYGPEWIEVRDEYRYAMEACPAEPLLGG</sequence>
<keyword evidence="3" id="KW-1185">Reference proteome</keyword>
<dbReference type="SUPFAM" id="SSF81383">
    <property type="entry name" value="F-box domain"/>
    <property type="match status" value="1"/>
</dbReference>
<dbReference type="InterPro" id="IPR001810">
    <property type="entry name" value="F-box_dom"/>
</dbReference>
<evidence type="ECO:0000259" key="1">
    <source>
        <dbReference type="PROSITE" id="PS50181"/>
    </source>
</evidence>
<dbReference type="Pfam" id="PF12937">
    <property type="entry name" value="F-box-like"/>
    <property type="match status" value="1"/>
</dbReference>
<feature type="domain" description="F-box" evidence="1">
    <location>
        <begin position="1"/>
        <end position="44"/>
    </location>
</feature>
<dbReference type="AlphaFoldDB" id="A0A395NUS5"/>
<dbReference type="Gene3D" id="3.80.10.10">
    <property type="entry name" value="Ribonuclease Inhibitor"/>
    <property type="match status" value="1"/>
</dbReference>
<organism evidence="2 3">
    <name type="scientific">Trichoderma arundinaceum</name>
    <dbReference type="NCBI Taxonomy" id="490622"/>
    <lineage>
        <taxon>Eukaryota</taxon>
        <taxon>Fungi</taxon>
        <taxon>Dikarya</taxon>
        <taxon>Ascomycota</taxon>
        <taxon>Pezizomycotina</taxon>
        <taxon>Sordariomycetes</taxon>
        <taxon>Hypocreomycetidae</taxon>
        <taxon>Hypocreales</taxon>
        <taxon>Hypocreaceae</taxon>
        <taxon>Trichoderma</taxon>
    </lineage>
</organism>
<evidence type="ECO:0000313" key="2">
    <source>
        <dbReference type="EMBL" id="RFU79798.1"/>
    </source>
</evidence>
<comment type="caution">
    <text evidence="2">The sequence shown here is derived from an EMBL/GenBank/DDBJ whole genome shotgun (WGS) entry which is preliminary data.</text>
</comment>
<dbReference type="PROSITE" id="PS50181">
    <property type="entry name" value="FBOX"/>
    <property type="match status" value="1"/>
</dbReference>
<dbReference type="EMBL" id="PXOA01000138">
    <property type="protein sequence ID" value="RFU79798.1"/>
    <property type="molecule type" value="Genomic_DNA"/>
</dbReference>
<dbReference type="OrthoDB" id="1720422at2759"/>
<evidence type="ECO:0000313" key="3">
    <source>
        <dbReference type="Proteomes" id="UP000266272"/>
    </source>
</evidence>
<dbReference type="InterPro" id="IPR032675">
    <property type="entry name" value="LRR_dom_sf"/>
</dbReference>
<dbReference type="Proteomes" id="UP000266272">
    <property type="component" value="Unassembled WGS sequence"/>
</dbReference>
<gene>
    <name evidence="2" type="ORF">TARUN_2392</name>
</gene>
<dbReference type="InterPro" id="IPR036047">
    <property type="entry name" value="F-box-like_dom_sf"/>
</dbReference>
<dbReference type="CDD" id="cd09917">
    <property type="entry name" value="F-box_SF"/>
    <property type="match status" value="1"/>
</dbReference>
<reference evidence="2 3" key="1">
    <citation type="journal article" date="2018" name="PLoS Pathog.">
        <title>Evolution of structural diversity of trichothecenes, a family of toxins produced by plant pathogenic and entomopathogenic fungi.</title>
        <authorList>
            <person name="Proctor R.H."/>
            <person name="McCormick S.P."/>
            <person name="Kim H.S."/>
            <person name="Cardoza R.E."/>
            <person name="Stanley A.M."/>
            <person name="Lindo L."/>
            <person name="Kelly A."/>
            <person name="Brown D.W."/>
            <person name="Lee T."/>
            <person name="Vaughan M.M."/>
            <person name="Alexander N.J."/>
            <person name="Busman M."/>
            <person name="Gutierrez S."/>
        </authorList>
    </citation>
    <scope>NUCLEOTIDE SEQUENCE [LARGE SCALE GENOMIC DNA]</scope>
    <source>
        <strain evidence="2 3">IBT 40837</strain>
    </source>
</reference>
<accession>A0A395NUS5</accession>
<name>A0A395NUS5_TRIAR</name>